<evidence type="ECO:0000256" key="1">
    <source>
        <dbReference type="ARBA" id="ARBA00007920"/>
    </source>
</evidence>
<dbReference type="PANTHER" id="PTHR47842:SF1">
    <property type="entry name" value="DUF676 DOMAIN-CONTAINING PROTEIN"/>
    <property type="match status" value="1"/>
</dbReference>
<protein>
    <recommendedName>
        <fullName evidence="2">DUF676 domain-containing protein</fullName>
    </recommendedName>
</protein>
<evidence type="ECO:0000313" key="3">
    <source>
        <dbReference type="EMBL" id="KAF9481809.1"/>
    </source>
</evidence>
<organism evidence="3 4">
    <name type="scientific">Pholiota conissans</name>
    <dbReference type="NCBI Taxonomy" id="109636"/>
    <lineage>
        <taxon>Eukaryota</taxon>
        <taxon>Fungi</taxon>
        <taxon>Dikarya</taxon>
        <taxon>Basidiomycota</taxon>
        <taxon>Agaricomycotina</taxon>
        <taxon>Agaricomycetes</taxon>
        <taxon>Agaricomycetidae</taxon>
        <taxon>Agaricales</taxon>
        <taxon>Agaricineae</taxon>
        <taxon>Strophariaceae</taxon>
        <taxon>Pholiota</taxon>
    </lineage>
</organism>
<dbReference type="OrthoDB" id="442243at2759"/>
<dbReference type="AlphaFoldDB" id="A0A9P6D2V1"/>
<accession>A0A9P6D2V1</accession>
<evidence type="ECO:0000259" key="2">
    <source>
        <dbReference type="Pfam" id="PF05057"/>
    </source>
</evidence>
<comment type="similarity">
    <text evidence="1">Belongs to the putative lipase ROG1 family.</text>
</comment>
<dbReference type="Pfam" id="PF05057">
    <property type="entry name" value="DUF676"/>
    <property type="match status" value="1"/>
</dbReference>
<sequence>MASGWNTGSQTKQQLESFLSSEKRESELILLIFIHGFKGTDETFGEFPQRIQHLLTETLEHAVVEAIVFPAYETKGELDKAVVRFADWLTTLTVEREVASGLGAGKAKIVLCGHSMGGLLAADTLREFVRSRPDQHAPLWPKIVACISFDTPYYGLHPFVVKNGVTKVAQHANAAITVGSALLGSFAGFGTKKATQPAAATPDAQAGWGRWAGPAVYAVGGAILAGAAAGGAYYKKDDLTQGISWAGDHLKYVGNLWDEAGLEQRVEALLDIERDLGVAFRNLYSILPPNPPEFLTSRTFVVLPKFGSRSTDHFIPASNGVASDEIQGHTGMFGGTTNDGYYQLGLTSANIIHDAVLSGRGFISGALPKASEISETTIAKRKD</sequence>
<dbReference type="InterPro" id="IPR007751">
    <property type="entry name" value="DUF676_lipase-like"/>
</dbReference>
<gene>
    <name evidence="3" type="ORF">BDN70DRAFT_830210</name>
</gene>
<dbReference type="InterPro" id="IPR029058">
    <property type="entry name" value="AB_hydrolase_fold"/>
</dbReference>
<feature type="domain" description="DUF676" evidence="2">
    <location>
        <begin position="28"/>
        <end position="156"/>
    </location>
</feature>
<comment type="caution">
    <text evidence="3">The sequence shown here is derived from an EMBL/GenBank/DDBJ whole genome shotgun (WGS) entry which is preliminary data.</text>
</comment>
<proteinExistence type="inferred from homology"/>
<dbReference type="Proteomes" id="UP000807469">
    <property type="component" value="Unassembled WGS sequence"/>
</dbReference>
<dbReference type="SUPFAM" id="SSF53474">
    <property type="entry name" value="alpha/beta-Hydrolases"/>
    <property type="match status" value="1"/>
</dbReference>
<keyword evidence="4" id="KW-1185">Reference proteome</keyword>
<reference evidence="3" key="1">
    <citation type="submission" date="2020-11" db="EMBL/GenBank/DDBJ databases">
        <authorList>
            <consortium name="DOE Joint Genome Institute"/>
            <person name="Ahrendt S."/>
            <person name="Riley R."/>
            <person name="Andreopoulos W."/>
            <person name="Labutti K."/>
            <person name="Pangilinan J."/>
            <person name="Ruiz-Duenas F.J."/>
            <person name="Barrasa J.M."/>
            <person name="Sanchez-Garcia M."/>
            <person name="Camarero S."/>
            <person name="Miyauchi S."/>
            <person name="Serrano A."/>
            <person name="Linde D."/>
            <person name="Babiker R."/>
            <person name="Drula E."/>
            <person name="Ayuso-Fernandez I."/>
            <person name="Pacheco R."/>
            <person name="Padilla G."/>
            <person name="Ferreira P."/>
            <person name="Barriuso J."/>
            <person name="Kellner H."/>
            <person name="Castanera R."/>
            <person name="Alfaro M."/>
            <person name="Ramirez L."/>
            <person name="Pisabarro A.G."/>
            <person name="Kuo A."/>
            <person name="Tritt A."/>
            <person name="Lipzen A."/>
            <person name="He G."/>
            <person name="Yan M."/>
            <person name="Ng V."/>
            <person name="Cullen D."/>
            <person name="Martin F."/>
            <person name="Rosso M.-N."/>
            <person name="Henrissat B."/>
            <person name="Hibbett D."/>
            <person name="Martinez A.T."/>
            <person name="Grigoriev I.V."/>
        </authorList>
    </citation>
    <scope>NUCLEOTIDE SEQUENCE</scope>
    <source>
        <strain evidence="3">CIRM-BRFM 674</strain>
    </source>
</reference>
<dbReference type="Gene3D" id="3.40.50.1820">
    <property type="entry name" value="alpha/beta hydrolase"/>
    <property type="match status" value="1"/>
</dbReference>
<dbReference type="EMBL" id="MU155173">
    <property type="protein sequence ID" value="KAF9481809.1"/>
    <property type="molecule type" value="Genomic_DNA"/>
</dbReference>
<name>A0A9P6D2V1_9AGAR</name>
<evidence type="ECO:0000313" key="4">
    <source>
        <dbReference type="Proteomes" id="UP000807469"/>
    </source>
</evidence>
<dbReference type="PANTHER" id="PTHR47842">
    <property type="entry name" value="EXPRESSED PROTEIN"/>
    <property type="match status" value="1"/>
</dbReference>